<protein>
    <recommendedName>
        <fullName evidence="3">NACHT domain-containing protein</fullName>
    </recommendedName>
</protein>
<dbReference type="OrthoDB" id="135447at2"/>
<evidence type="ECO:0008006" key="3">
    <source>
        <dbReference type="Google" id="ProtNLM"/>
    </source>
</evidence>
<sequence>MSEGQSNQSGRDTIHAGRDVYQIGGDNVAGDKVVHLYQAIWRPLPVQYRTLVQPLIEHYTAVFGGRETELATLDAFLADPDHPCALLVAPTGRGKTALLVHWIARVQQQSPQWRVIFAPISIRFQTASEQVALGLLAHSLAEAHNDLDQYGRYDQSPLSLRALISDYLRRPLPAGVQLLVAIDGIDKATGWQLGPLGRPADRVKIIVAAREHAKATRADYQHQLGWDYTPVQQLTLANLTRPAVEELLRQSGLEQAGDPDFIDQFYRVSEGDPLTCNLLIKALTSGAITPDSLSRRPPSQPSRARWQKRYARSGMISEGQSNQSGPIHAGRDVNQIGGDYVAGDKVVHQYQAIWRPLPVQYRTLVQPLIEHYTAVFGGRETELAALDAFLADPDHPCALLVAPTGRGKTALLVHWIARVQQQSPQWRIIFAPISIRFQTASEQVALGLLAHSLAEAHNDLDQYSRYDQSPPSLRALISDYLRRPLPAGVQLLVAIDGIDEATGWQLGPLGRPAAGVKIIVAAREHANATRAGYQHQLGWDYTPVQQLTLANLTRPAVAALLRQSGLEQAGDPDFIDQFYRVSEGDPLTCNLLIKALRSNAITPASLSRRPPGLAEFLRDWVDSLRKRRQASRPIRELLALCAAAYGPLSSDDLQALAPDVFAEQSEIVDAVHDDEVARFIITVGEHTYVFSHQRLREVFLEQVYPAKDRAQLQQRLISYGKQWYANRSQPLPDYLRQFWIAHLRAGGEWELMERVLTEIVPSADGQRVYQPWQVARSAAEGSDTGYLSDLAILWDWADQHNDLGLALRCALIAASLRSRSGNLTPELLVQLVQIGTPEGTWSAAAALETVAHMPEARQQAACIGALIEAGIELLWERALEVARTITDEWYQAQTLAALAPHLPSPLLAEAFAAAQAITDEWPRAEALAALVPRLPPAERDEVLTNALAAVQAISNEYSHARALAVLAPHLPPVEQDTVLTNALAATQAIANEWPRVEALAALAPRLPEPLLAAALATAQTIANEWPRAKALTALAPHLPKPLLSKALAAALAIADRRYRVRVLAALAPHLSSADRDEVLAAVAIADRRYHVRALVTLAPHLSSAERNNVLAEALTTATAIRVEDERAEALAALGPHLPEPLLADALTAAKAITNEGPRAAALAALAPHLPEPLLADALAAAQVIRAADARARALAALAPYLPPPDREAALAEALTAAQTITDERYRAEALAALAPHLPPPDQTAALAEVLAAAQAITDERYRAEALAALAPHLPPAERDAVLTKALAATQAIRAADARAEALATLAPHLPPPLLVDAFDVAKAITDAGYRAKALTAIAPLLPPPNREAALAETLTAAQAISNEWSRTDVLAALAPHLPEPLLAEALAAATAINERYRARALAALAPHLPEPLLIEALAAAQAITDEWYRAEALAALAPYLPSPDREATQVKALAAAQAINDEKNRATVLAALAPHLSPPLLAEALAAAQAITNEEARAYALATLASHLPPVERDAGLAAALTTALAITDVKSRTFALAVLAPHLPEPVLAEALADALAAAYVITDAESRFYALVTLTPHLPTIKREAVLTDAFTATQDITEEVPRSFALTTLIPYLPKVLLAAALASACAINLEGIRTAVLAALAPQLASAHGDNAALFAKTLRDLARRGRPALLGDLAALAPWIVALAEQLQQPKLPAALAQHIVETARCWP</sequence>
<reference evidence="1 2" key="1">
    <citation type="submission" date="2016-04" db="EMBL/GenBank/DDBJ databases">
        <title>Chloroflexus islandicus sp. nov., a thermophilic filamentous anoxygenic phototrophic bacterium from geyser Strokkur (Iceland).</title>
        <authorList>
            <person name="Gaisin V.A."/>
            <person name="Kalashnikov A.M."/>
            <person name="Sukhacheva M.V."/>
            <person name="Grouzdev D.S."/>
            <person name="Ivanov T.M."/>
            <person name="Kuznetsov B."/>
            <person name="Gorlenko V.M."/>
        </authorList>
    </citation>
    <scope>NUCLEOTIDE SEQUENCE [LARGE SCALE GENOMIC DNA]</scope>
    <source>
        <strain evidence="2">isl-2</strain>
    </source>
</reference>
<dbReference type="Gene3D" id="1.25.40.10">
    <property type="entry name" value="Tetratricopeptide repeat domain"/>
    <property type="match status" value="3"/>
</dbReference>
<dbReference type="InterPro" id="IPR027417">
    <property type="entry name" value="P-loop_NTPase"/>
</dbReference>
<proteinExistence type="predicted"/>
<keyword evidence="2" id="KW-1185">Reference proteome</keyword>
<name>A0A178MAU0_9CHLR</name>
<evidence type="ECO:0000313" key="1">
    <source>
        <dbReference type="EMBL" id="OAN45148.1"/>
    </source>
</evidence>
<dbReference type="RefSeq" id="WP_066788151.1">
    <property type="nucleotide sequence ID" value="NZ_LWQS01000059.1"/>
</dbReference>
<dbReference type="Proteomes" id="UP000078287">
    <property type="component" value="Unassembled WGS sequence"/>
</dbReference>
<dbReference type="EMBL" id="LWQS01000059">
    <property type="protein sequence ID" value="OAN45148.1"/>
    <property type="molecule type" value="Genomic_DNA"/>
</dbReference>
<dbReference type="PANTHER" id="PTHR10039:SF5">
    <property type="entry name" value="NACHT DOMAIN-CONTAINING PROTEIN"/>
    <property type="match status" value="1"/>
</dbReference>
<accession>A0A178MAU0</accession>
<dbReference type="STRING" id="1707952.A6A03_15645"/>
<organism evidence="1 2">
    <name type="scientific">Chloroflexus islandicus</name>
    <dbReference type="NCBI Taxonomy" id="1707952"/>
    <lineage>
        <taxon>Bacteria</taxon>
        <taxon>Bacillati</taxon>
        <taxon>Chloroflexota</taxon>
        <taxon>Chloroflexia</taxon>
        <taxon>Chloroflexales</taxon>
        <taxon>Chloroflexineae</taxon>
        <taxon>Chloroflexaceae</taxon>
        <taxon>Chloroflexus</taxon>
    </lineage>
</organism>
<dbReference type="SUPFAM" id="SSF52540">
    <property type="entry name" value="P-loop containing nucleoside triphosphate hydrolases"/>
    <property type="match status" value="2"/>
</dbReference>
<gene>
    <name evidence="1" type="ORF">A6A03_15645</name>
</gene>
<evidence type="ECO:0000313" key="2">
    <source>
        <dbReference type="Proteomes" id="UP000078287"/>
    </source>
</evidence>
<dbReference type="PANTHER" id="PTHR10039">
    <property type="entry name" value="AMELOGENIN"/>
    <property type="match status" value="1"/>
</dbReference>
<dbReference type="Gene3D" id="3.40.50.300">
    <property type="entry name" value="P-loop containing nucleotide triphosphate hydrolases"/>
    <property type="match status" value="2"/>
</dbReference>
<dbReference type="InterPro" id="IPR011990">
    <property type="entry name" value="TPR-like_helical_dom_sf"/>
</dbReference>
<comment type="caution">
    <text evidence="1">The sequence shown here is derived from an EMBL/GenBank/DDBJ whole genome shotgun (WGS) entry which is preliminary data.</text>
</comment>